<dbReference type="PANTHER" id="PTHR12253">
    <property type="entry name" value="RH14732P"/>
    <property type="match status" value="1"/>
</dbReference>
<feature type="domain" description="Phospholipase A2-like central" evidence="8">
    <location>
        <begin position="83"/>
        <end position="141"/>
    </location>
</feature>
<evidence type="ECO:0000313" key="10">
    <source>
        <dbReference type="Proteomes" id="UP001516400"/>
    </source>
</evidence>
<comment type="cofactor">
    <cofactor evidence="1">
        <name>Ca(2+)</name>
        <dbReference type="ChEBI" id="CHEBI:29108"/>
    </cofactor>
</comment>
<organism evidence="9 10">
    <name type="scientific">Cryptolaemus montrouzieri</name>
    <dbReference type="NCBI Taxonomy" id="559131"/>
    <lineage>
        <taxon>Eukaryota</taxon>
        <taxon>Metazoa</taxon>
        <taxon>Ecdysozoa</taxon>
        <taxon>Arthropoda</taxon>
        <taxon>Hexapoda</taxon>
        <taxon>Insecta</taxon>
        <taxon>Pterygota</taxon>
        <taxon>Neoptera</taxon>
        <taxon>Endopterygota</taxon>
        <taxon>Coleoptera</taxon>
        <taxon>Polyphaga</taxon>
        <taxon>Cucujiformia</taxon>
        <taxon>Coccinelloidea</taxon>
        <taxon>Coccinellidae</taxon>
        <taxon>Scymninae</taxon>
        <taxon>Scymnini</taxon>
        <taxon>Cryptolaemus</taxon>
    </lineage>
</organism>
<dbReference type="GO" id="GO:0004623">
    <property type="term" value="F:phospholipase A2 activity"/>
    <property type="evidence" value="ECO:0007669"/>
    <property type="project" value="UniProtKB-EC"/>
</dbReference>
<dbReference type="InterPro" id="IPR016090">
    <property type="entry name" value="PLA2-like_dom"/>
</dbReference>
<evidence type="ECO:0000256" key="5">
    <source>
        <dbReference type="ARBA" id="ARBA00022963"/>
    </source>
</evidence>
<keyword evidence="10" id="KW-1185">Reference proteome</keyword>
<comment type="subcellular location">
    <subcellularLocation>
        <location evidence="2">Secreted</location>
    </subcellularLocation>
</comment>
<evidence type="ECO:0000256" key="3">
    <source>
        <dbReference type="ARBA" id="ARBA00013278"/>
    </source>
</evidence>
<keyword evidence="5" id="KW-0442">Lipid degradation</keyword>
<reference evidence="9 10" key="1">
    <citation type="journal article" date="2021" name="BMC Biol.">
        <title>Horizontally acquired antibacterial genes associated with adaptive radiation of ladybird beetles.</title>
        <authorList>
            <person name="Li H.S."/>
            <person name="Tang X.F."/>
            <person name="Huang Y.H."/>
            <person name="Xu Z.Y."/>
            <person name="Chen M.L."/>
            <person name="Du X.Y."/>
            <person name="Qiu B.Y."/>
            <person name="Chen P.T."/>
            <person name="Zhang W."/>
            <person name="Slipinski A."/>
            <person name="Escalona H.E."/>
            <person name="Waterhouse R.M."/>
            <person name="Zwick A."/>
            <person name="Pang H."/>
        </authorList>
    </citation>
    <scope>NUCLEOTIDE SEQUENCE [LARGE SCALE GENOMIC DNA]</scope>
    <source>
        <strain evidence="9">SYSU2018</strain>
    </source>
</reference>
<dbReference type="GO" id="GO:0005576">
    <property type="term" value="C:extracellular region"/>
    <property type="evidence" value="ECO:0007669"/>
    <property type="project" value="UniProtKB-SubCell"/>
</dbReference>
<evidence type="ECO:0000313" key="9">
    <source>
        <dbReference type="EMBL" id="KAL3275402.1"/>
    </source>
</evidence>
<evidence type="ECO:0000256" key="2">
    <source>
        <dbReference type="ARBA" id="ARBA00004613"/>
    </source>
</evidence>
<dbReference type="EMBL" id="JABFTP020000083">
    <property type="protein sequence ID" value="KAL3275402.1"/>
    <property type="molecule type" value="Genomic_DNA"/>
</dbReference>
<dbReference type="AlphaFoldDB" id="A0ABD2N9T5"/>
<gene>
    <name evidence="9" type="ORF">HHI36_020166</name>
</gene>
<evidence type="ECO:0000256" key="1">
    <source>
        <dbReference type="ARBA" id="ARBA00001913"/>
    </source>
</evidence>
<protein>
    <recommendedName>
        <fullName evidence="3">phospholipase A2</fullName>
        <ecNumber evidence="3">3.1.1.4</ecNumber>
    </recommendedName>
    <alternativeName>
        <fullName evidence="7">Phosphatidylcholine 2-acylhydrolase</fullName>
    </alternativeName>
</protein>
<evidence type="ECO:0000256" key="7">
    <source>
        <dbReference type="ARBA" id="ARBA00029903"/>
    </source>
</evidence>
<dbReference type="InterPro" id="IPR036444">
    <property type="entry name" value="PLipase_A2_dom_sf"/>
</dbReference>
<keyword evidence="4" id="KW-0964">Secreted</keyword>
<evidence type="ECO:0000256" key="4">
    <source>
        <dbReference type="ARBA" id="ARBA00022525"/>
    </source>
</evidence>
<name>A0ABD2N9T5_9CUCU</name>
<dbReference type="SUPFAM" id="SSF48619">
    <property type="entry name" value="Phospholipase A2, PLA2"/>
    <property type="match status" value="1"/>
</dbReference>
<dbReference type="GO" id="GO:0016042">
    <property type="term" value="P:lipid catabolic process"/>
    <property type="evidence" value="ECO:0007669"/>
    <property type="project" value="UniProtKB-KW"/>
</dbReference>
<evidence type="ECO:0000256" key="6">
    <source>
        <dbReference type="ARBA" id="ARBA00023098"/>
    </source>
</evidence>
<keyword evidence="6" id="KW-0443">Lipid metabolism</keyword>
<comment type="caution">
    <text evidence="9">The sequence shown here is derived from an EMBL/GenBank/DDBJ whole genome shotgun (WGS) entry which is preliminary data.</text>
</comment>
<dbReference type="EC" id="3.1.1.4" evidence="3"/>
<dbReference type="PROSITE" id="PS00118">
    <property type="entry name" value="PA2_HIS"/>
    <property type="match status" value="1"/>
</dbReference>
<sequence length="147" mass="16454">MTSIRTKRFCNLSSSFVEKTAQRGLLAPVFNAASRLAGMSHYNYKDESLSKYSFENLVGQAGENIYRGIKAATHIGDIVQGIAVGTRWCGNGNISRNDNDVGEFKETDECCRAHDMCASNIAARRREMNLKLQNDGTFTRFSIFIHF</sequence>
<dbReference type="Proteomes" id="UP001516400">
    <property type="component" value="Unassembled WGS sequence"/>
</dbReference>
<dbReference type="InterPro" id="IPR033113">
    <property type="entry name" value="PLA2_histidine"/>
</dbReference>
<dbReference type="Pfam" id="PF05826">
    <property type="entry name" value="Phospholip_A2_2"/>
    <property type="match status" value="1"/>
</dbReference>
<proteinExistence type="predicted"/>
<dbReference type="Gene3D" id="1.20.90.10">
    <property type="entry name" value="Phospholipase A2 domain"/>
    <property type="match status" value="1"/>
</dbReference>
<evidence type="ECO:0000259" key="8">
    <source>
        <dbReference type="Pfam" id="PF05826"/>
    </source>
</evidence>
<accession>A0ABD2N9T5</accession>